<dbReference type="PANTHER" id="PTHR38766">
    <property type="entry name" value="FLAGELLAR PROTEIN FLIO"/>
    <property type="match status" value="1"/>
</dbReference>
<name>A0A845QDS5_9HYPH</name>
<evidence type="ECO:0000256" key="9">
    <source>
        <dbReference type="SAM" id="MobiDB-lite"/>
    </source>
</evidence>
<gene>
    <name evidence="11" type="ORF">GTQ45_12005</name>
</gene>
<comment type="similarity">
    <text evidence="8">Belongs to the FliO/MopB family.</text>
</comment>
<evidence type="ECO:0000256" key="5">
    <source>
        <dbReference type="ARBA" id="ARBA00022989"/>
    </source>
</evidence>
<protein>
    <submittedName>
        <fullName evidence="11">Flagellar biosynthetic protein FliO</fullName>
    </submittedName>
</protein>
<comment type="subcellular location">
    <subcellularLocation>
        <location evidence="1">Bacterial flagellum basal body</location>
    </subcellularLocation>
    <subcellularLocation>
        <location evidence="2">Cell membrane</location>
    </subcellularLocation>
</comment>
<keyword evidence="6 10" id="KW-0472">Membrane</keyword>
<dbReference type="InterPro" id="IPR052205">
    <property type="entry name" value="FliO/MopB"/>
</dbReference>
<evidence type="ECO:0000256" key="7">
    <source>
        <dbReference type="ARBA" id="ARBA00023143"/>
    </source>
</evidence>
<evidence type="ECO:0000256" key="1">
    <source>
        <dbReference type="ARBA" id="ARBA00004117"/>
    </source>
</evidence>
<evidence type="ECO:0000256" key="8">
    <source>
        <dbReference type="ARBA" id="ARBA00037937"/>
    </source>
</evidence>
<keyword evidence="3" id="KW-1003">Cell membrane</keyword>
<dbReference type="PANTHER" id="PTHR38766:SF1">
    <property type="entry name" value="FLAGELLAR PROTEIN FLIO"/>
    <property type="match status" value="1"/>
</dbReference>
<organism evidence="11 12">
    <name type="scientific">Pyruvatibacter mobilis</name>
    <dbReference type="NCBI Taxonomy" id="1712261"/>
    <lineage>
        <taxon>Bacteria</taxon>
        <taxon>Pseudomonadati</taxon>
        <taxon>Pseudomonadota</taxon>
        <taxon>Alphaproteobacteria</taxon>
        <taxon>Hyphomicrobiales</taxon>
        <taxon>Parvibaculaceae</taxon>
        <taxon>Pyruvatibacter</taxon>
    </lineage>
</organism>
<dbReference type="Proteomes" id="UP000470384">
    <property type="component" value="Unassembled WGS sequence"/>
</dbReference>
<dbReference type="GO" id="GO:0005886">
    <property type="term" value="C:plasma membrane"/>
    <property type="evidence" value="ECO:0007669"/>
    <property type="project" value="UniProtKB-SubCell"/>
</dbReference>
<dbReference type="Pfam" id="PF04347">
    <property type="entry name" value="FliO"/>
    <property type="match status" value="1"/>
</dbReference>
<keyword evidence="12" id="KW-1185">Reference proteome</keyword>
<dbReference type="GeneID" id="300654178"/>
<dbReference type="RefSeq" id="WP_160588539.1">
    <property type="nucleotide sequence ID" value="NZ_BMHN01000001.1"/>
</dbReference>
<accession>A0A845QDS5</accession>
<reference evidence="11 12" key="1">
    <citation type="journal article" date="2016" name="Int. J. Syst. Evol. Microbiol.">
        <title>Pyruvatibacter mobilis gen. nov., sp. nov., a marine bacterium from the culture broth of Picochlorum sp. 122.</title>
        <authorList>
            <person name="Wang G."/>
            <person name="Tang M."/>
            <person name="Wu H."/>
            <person name="Dai S."/>
            <person name="Li T."/>
            <person name="Chen C."/>
            <person name="He H."/>
            <person name="Fan J."/>
            <person name="Xiang W."/>
            <person name="Li X."/>
        </authorList>
    </citation>
    <scope>NUCLEOTIDE SEQUENCE [LARGE SCALE GENOMIC DNA]</scope>
    <source>
        <strain evidence="11 12">GYP-11</strain>
    </source>
</reference>
<feature type="transmembrane region" description="Helical" evidence="10">
    <location>
        <begin position="6"/>
        <end position="27"/>
    </location>
</feature>
<keyword evidence="11" id="KW-0282">Flagellum</keyword>
<keyword evidence="11" id="KW-0969">Cilium</keyword>
<keyword evidence="11" id="KW-0966">Cell projection</keyword>
<proteinExistence type="inferred from homology"/>
<evidence type="ECO:0000313" key="12">
    <source>
        <dbReference type="Proteomes" id="UP000470384"/>
    </source>
</evidence>
<feature type="region of interest" description="Disordered" evidence="9">
    <location>
        <begin position="145"/>
        <end position="169"/>
    </location>
</feature>
<evidence type="ECO:0000256" key="10">
    <source>
        <dbReference type="SAM" id="Phobius"/>
    </source>
</evidence>
<evidence type="ECO:0000313" key="11">
    <source>
        <dbReference type="EMBL" id="NBG96458.1"/>
    </source>
</evidence>
<feature type="compositionally biased region" description="Basic and acidic residues" evidence="9">
    <location>
        <begin position="157"/>
        <end position="169"/>
    </location>
</feature>
<evidence type="ECO:0000256" key="3">
    <source>
        <dbReference type="ARBA" id="ARBA00022475"/>
    </source>
</evidence>
<dbReference type="GO" id="GO:0009425">
    <property type="term" value="C:bacterial-type flagellum basal body"/>
    <property type="evidence" value="ECO:0007669"/>
    <property type="project" value="UniProtKB-SubCell"/>
</dbReference>
<comment type="caution">
    <text evidence="11">The sequence shown here is derived from an EMBL/GenBank/DDBJ whole genome shotgun (WGS) entry which is preliminary data.</text>
</comment>
<dbReference type="AlphaFoldDB" id="A0A845QDS5"/>
<keyword evidence="4 10" id="KW-0812">Transmembrane</keyword>
<dbReference type="InterPro" id="IPR022781">
    <property type="entry name" value="Flagellar_biosynth_FliO"/>
</dbReference>
<evidence type="ECO:0000256" key="4">
    <source>
        <dbReference type="ARBA" id="ARBA00022692"/>
    </source>
</evidence>
<keyword evidence="7" id="KW-0975">Bacterial flagellum</keyword>
<dbReference type="OrthoDB" id="8456606at2"/>
<evidence type="ECO:0000256" key="6">
    <source>
        <dbReference type="ARBA" id="ARBA00023136"/>
    </source>
</evidence>
<dbReference type="EMBL" id="WXYQ01000009">
    <property type="protein sequence ID" value="NBG96458.1"/>
    <property type="molecule type" value="Genomic_DNA"/>
</dbReference>
<feature type="region of interest" description="Disordered" evidence="9">
    <location>
        <begin position="92"/>
        <end position="122"/>
    </location>
</feature>
<evidence type="ECO:0000256" key="2">
    <source>
        <dbReference type="ARBA" id="ARBA00004236"/>
    </source>
</evidence>
<dbReference type="GO" id="GO:0044781">
    <property type="term" value="P:bacterial-type flagellum organization"/>
    <property type="evidence" value="ECO:0007669"/>
    <property type="project" value="InterPro"/>
</dbReference>
<keyword evidence="5 10" id="KW-1133">Transmembrane helix</keyword>
<sequence length="169" mass="18292">MEIAEYLRFFVALLFVVGLIAGTGILARRFGFVPGAATGGSSREKRLEIVETITLDAKRRMMLVRRDGREHLILLGTDSETVLETGIERPAPLTSTAPVAAPSHDITTTHKAPSPASAPSEDDDIFARLRKVADLMNEKRAVALRTGRSVPGQRTTIRAEQRKAAGDSA</sequence>